<gene>
    <name evidence="2" type="ORF">BJ212DRAFT_1485044</name>
</gene>
<evidence type="ECO:0000313" key="2">
    <source>
        <dbReference type="EMBL" id="KAG1808412.1"/>
    </source>
</evidence>
<reference evidence="2" key="1">
    <citation type="journal article" date="2020" name="New Phytol.">
        <title>Comparative genomics reveals dynamic genome evolution in host specialist ectomycorrhizal fungi.</title>
        <authorList>
            <person name="Lofgren L.A."/>
            <person name="Nguyen N.H."/>
            <person name="Vilgalys R."/>
            <person name="Ruytinx J."/>
            <person name="Liao H.L."/>
            <person name="Branco S."/>
            <person name="Kuo A."/>
            <person name="LaButti K."/>
            <person name="Lipzen A."/>
            <person name="Andreopoulos W."/>
            <person name="Pangilinan J."/>
            <person name="Riley R."/>
            <person name="Hundley H."/>
            <person name="Na H."/>
            <person name="Barry K."/>
            <person name="Grigoriev I.V."/>
            <person name="Stajich J.E."/>
            <person name="Kennedy P.G."/>
        </authorList>
    </citation>
    <scope>NUCLEOTIDE SEQUENCE</scope>
    <source>
        <strain evidence="2">MN1</strain>
    </source>
</reference>
<evidence type="ECO:0000256" key="1">
    <source>
        <dbReference type="SAM" id="Coils"/>
    </source>
</evidence>
<keyword evidence="3" id="KW-1185">Reference proteome</keyword>
<dbReference type="OrthoDB" id="3231188at2759"/>
<sequence length="329" mass="37245">MPPLNMLSLADLEQVLREMQLELQELKDFNKELTEENKILKANQPKQKKKGQNVSEEHMAFNKEICLCGHKYGACYEMFAPDRQLLQHPNPTFTPPLNEPSHYETQASAESALITELFSLLLSHILHLVGDNHFANIFEDAMNSSRASEIKKLCSKAGLIFGLPEQYFTDTAYNRASIPEIQCLLGTSTSQCMPKPFLSILFPNLVEDPLLKTVFGNLEIFGKVIFLLSADKEFHYSGKGETMKTHYNYMFSSYKKILVKNWNTEYMCDIVKKLNNFIFSKGSRTTNSTLDKEDFTAAMDHALAGVVEGEASTAWPEPVIEDIMDETGC</sequence>
<dbReference type="RefSeq" id="XP_041188627.1">
    <property type="nucleotide sequence ID" value="XM_041340916.1"/>
</dbReference>
<keyword evidence="1" id="KW-0175">Coiled coil</keyword>
<dbReference type="Proteomes" id="UP000807769">
    <property type="component" value="Unassembled WGS sequence"/>
</dbReference>
<feature type="coiled-coil region" evidence="1">
    <location>
        <begin position="9"/>
        <end position="43"/>
    </location>
</feature>
<organism evidence="2 3">
    <name type="scientific">Suillus subaureus</name>
    <dbReference type="NCBI Taxonomy" id="48587"/>
    <lineage>
        <taxon>Eukaryota</taxon>
        <taxon>Fungi</taxon>
        <taxon>Dikarya</taxon>
        <taxon>Basidiomycota</taxon>
        <taxon>Agaricomycotina</taxon>
        <taxon>Agaricomycetes</taxon>
        <taxon>Agaricomycetidae</taxon>
        <taxon>Boletales</taxon>
        <taxon>Suillineae</taxon>
        <taxon>Suillaceae</taxon>
        <taxon>Suillus</taxon>
    </lineage>
</organism>
<comment type="caution">
    <text evidence="2">The sequence shown here is derived from an EMBL/GenBank/DDBJ whole genome shotgun (WGS) entry which is preliminary data.</text>
</comment>
<name>A0A9P7E1H3_9AGAM</name>
<proteinExistence type="predicted"/>
<evidence type="ECO:0000313" key="3">
    <source>
        <dbReference type="Proteomes" id="UP000807769"/>
    </source>
</evidence>
<protein>
    <submittedName>
        <fullName evidence="2">Uncharacterized protein</fullName>
    </submittedName>
</protein>
<dbReference type="EMBL" id="JABBWG010000038">
    <property type="protein sequence ID" value="KAG1808412.1"/>
    <property type="molecule type" value="Genomic_DNA"/>
</dbReference>
<dbReference type="GeneID" id="64634932"/>
<accession>A0A9P7E1H3</accession>
<dbReference type="AlphaFoldDB" id="A0A9P7E1H3"/>